<feature type="transmembrane region" description="Helical" evidence="1">
    <location>
        <begin position="350"/>
        <end position="371"/>
    </location>
</feature>
<accession>A0A0F3NLS8</accession>
<proteinExistence type="predicted"/>
<feature type="transmembrane region" description="Helical" evidence="1">
    <location>
        <begin position="421"/>
        <end position="440"/>
    </location>
</feature>
<organism evidence="2 3">
    <name type="scientific">Candidatus Neoehrlichia procyonis str. RAC413</name>
    <dbReference type="NCBI Taxonomy" id="1359163"/>
    <lineage>
        <taxon>Bacteria</taxon>
        <taxon>Pseudomonadati</taxon>
        <taxon>Pseudomonadota</taxon>
        <taxon>Alphaproteobacteria</taxon>
        <taxon>Rickettsiales</taxon>
        <taxon>Anaplasmataceae</taxon>
        <taxon>Candidatus Neoehrlichia</taxon>
    </lineage>
</organism>
<comment type="caution">
    <text evidence="2">The sequence shown here is derived from an EMBL/GenBank/DDBJ whole genome shotgun (WGS) entry which is preliminary data.</text>
</comment>
<evidence type="ECO:0000256" key="1">
    <source>
        <dbReference type="SAM" id="Phobius"/>
    </source>
</evidence>
<protein>
    <submittedName>
        <fullName evidence="2">Putative membrane protein</fullName>
    </submittedName>
</protein>
<keyword evidence="1" id="KW-0812">Transmembrane</keyword>
<feature type="transmembrane region" description="Helical" evidence="1">
    <location>
        <begin position="377"/>
        <end position="396"/>
    </location>
</feature>
<dbReference type="STRING" id="1359163.NLO413_0002"/>
<keyword evidence="3" id="KW-1185">Reference proteome</keyword>
<evidence type="ECO:0000313" key="3">
    <source>
        <dbReference type="Proteomes" id="UP000033562"/>
    </source>
</evidence>
<keyword evidence="1" id="KW-1133">Transmembrane helix</keyword>
<dbReference type="AlphaFoldDB" id="A0A0F3NLS8"/>
<gene>
    <name evidence="2" type="ORF">NLO413_0002</name>
</gene>
<dbReference type="Proteomes" id="UP000033562">
    <property type="component" value="Unassembled WGS sequence"/>
</dbReference>
<sequence>MIKKFNPLDKKAYSTIRNVIKQKINHGIFINTFEKIFTNKPKDSHSIAVLITEKVLNIAINDTYGYIPTQNFLNALEHLESDFIAQLRSEMQHELVELFYALDQYVTLHPSEFRLNQLSEYMDFVTENVHPMNINTLIISAKKLLKKDNLCILTKKWFLMRALATAIVNSYDNNNYITEQQKLFIEFNAYNNLTTYFQQRDKILDVQLKAKEDFKETHPIINKLLDVTQSFFNKFPYMPQMYSICIFTIFTIRATTIAKFQDFITRNNKTTCFLPNANSESYQRNACESFDFDEYFPMYSGIINSSSVIVTTSLAVLCLFFSVPQMLFAKSYYNFIKDKVSRTRTNESSYNPFFITLMLRWASNVVIQLAALIHNKYFNMVVVWYIVRTFVPLGIMENSQKTKELYDTLLISSTKTNNPQFILRWKYVVLSSAATVILEYTSQVCKSFGYQAIYYMIGMPLKFARALAIVVPYLVNRHYNKIEYNPSMSRYMALDLIRSLSSPIVLPLLDNIQTTRYISLVSAYDILSTVYSDTQCSIIIKEAHNSKVIMYHIKSLTTNNTPISPNTPAHVPSELFYINHQPYNYQELPQDEHTVADENTNSNALNSNRKPIYTKSCHLRHHGSPPPLSSFLENTYIMHPALMHYNPAINNR</sequence>
<feature type="transmembrane region" description="Helical" evidence="1">
    <location>
        <begin position="452"/>
        <end position="475"/>
    </location>
</feature>
<feature type="transmembrane region" description="Helical" evidence="1">
    <location>
        <begin position="308"/>
        <end position="329"/>
    </location>
</feature>
<dbReference type="EMBL" id="LANX01000001">
    <property type="protein sequence ID" value="KJV68642.1"/>
    <property type="molecule type" value="Genomic_DNA"/>
</dbReference>
<keyword evidence="1" id="KW-0472">Membrane</keyword>
<reference evidence="2 3" key="1">
    <citation type="submission" date="2015-02" db="EMBL/GenBank/DDBJ databases">
        <title>Genome Sequencing of Rickettsiales.</title>
        <authorList>
            <person name="Daugherty S.C."/>
            <person name="Su Q."/>
            <person name="Abolude K."/>
            <person name="Beier-Sexton M."/>
            <person name="Carlyon J.A."/>
            <person name="Carter R."/>
            <person name="Day N.P."/>
            <person name="Dumler S.J."/>
            <person name="Dyachenko V."/>
            <person name="Godinez A."/>
            <person name="Kurtti T.J."/>
            <person name="Lichay M."/>
            <person name="Mullins K.E."/>
            <person name="Ott S."/>
            <person name="Pappas-Brown V."/>
            <person name="Paris D.H."/>
            <person name="Patel P."/>
            <person name="Richards A.L."/>
            <person name="Sadzewicz L."/>
            <person name="Sears K."/>
            <person name="Seidman D."/>
            <person name="Sengamalay N."/>
            <person name="Stenos J."/>
            <person name="Tallon L.J."/>
            <person name="Vincent G."/>
            <person name="Fraser C.M."/>
            <person name="Munderloh U."/>
            <person name="Dunning-Hotopp J.C."/>
        </authorList>
    </citation>
    <scope>NUCLEOTIDE SEQUENCE [LARGE SCALE GENOMIC DNA]</scope>
    <source>
        <strain evidence="2 3">RAC413</strain>
    </source>
</reference>
<evidence type="ECO:0000313" key="2">
    <source>
        <dbReference type="EMBL" id="KJV68642.1"/>
    </source>
</evidence>
<dbReference type="RefSeq" id="WP_045808525.1">
    <property type="nucleotide sequence ID" value="NZ_LANX01000001.1"/>
</dbReference>
<name>A0A0F3NLS8_9RICK</name>